<reference evidence="4 5" key="1">
    <citation type="journal article" date="2013" name="Genome Biol.">
        <title>Comparative genomics of the core and accessory genomes of 48 Sinorhizobium strains comprising five genospecies.</title>
        <authorList>
            <person name="Sugawara M."/>
            <person name="Epstein B."/>
            <person name="Badgley B.D."/>
            <person name="Unno T."/>
            <person name="Xu L."/>
            <person name="Reese J."/>
            <person name="Gyaneshwar P."/>
            <person name="Denny R."/>
            <person name="Mudge J."/>
            <person name="Bharti A.K."/>
            <person name="Farmer A.D."/>
            <person name="May G.D."/>
            <person name="Woodward J.E."/>
            <person name="Medigue C."/>
            <person name="Vallenet D."/>
            <person name="Lajus A."/>
            <person name="Rouy Z."/>
            <person name="Martinez-Vaz B."/>
            <person name="Tiffin P."/>
            <person name="Young N.D."/>
            <person name="Sadowsky M.J."/>
        </authorList>
    </citation>
    <scope>NUCLEOTIDE SEQUENCE [LARGE SCALE GENOMIC DNA]</scope>
    <source>
        <strain evidence="4 5">USDA205</strain>
    </source>
</reference>
<dbReference type="Proteomes" id="UP000466694">
    <property type="component" value="Unassembled WGS sequence"/>
</dbReference>
<dbReference type="SUPFAM" id="SSF52096">
    <property type="entry name" value="ClpP/crotonase"/>
    <property type="match status" value="1"/>
</dbReference>
<dbReference type="InterPro" id="IPR018376">
    <property type="entry name" value="Enoyl-CoA_hyd/isom_CS"/>
</dbReference>
<evidence type="ECO:0000313" key="4">
    <source>
        <dbReference type="EMBL" id="MQX09657.1"/>
    </source>
</evidence>
<evidence type="ECO:0000256" key="1">
    <source>
        <dbReference type="ARBA" id="ARBA00005254"/>
    </source>
</evidence>
<accession>A0A844AAW6</accession>
<dbReference type="Gene3D" id="3.90.226.10">
    <property type="entry name" value="2-enoyl-CoA Hydratase, Chain A, domain 1"/>
    <property type="match status" value="1"/>
</dbReference>
<dbReference type="CDD" id="cd06558">
    <property type="entry name" value="crotonase-like"/>
    <property type="match status" value="1"/>
</dbReference>
<dbReference type="EMBL" id="WISZ01000123">
    <property type="protein sequence ID" value="MQX09657.1"/>
    <property type="molecule type" value="Genomic_DNA"/>
</dbReference>
<dbReference type="InterPro" id="IPR014748">
    <property type="entry name" value="Enoyl-CoA_hydra_C"/>
</dbReference>
<protein>
    <submittedName>
        <fullName evidence="4">Enoyl-CoA hydratase/isomerase family protein</fullName>
    </submittedName>
</protein>
<dbReference type="GO" id="GO:0006635">
    <property type="term" value="P:fatty acid beta-oxidation"/>
    <property type="evidence" value="ECO:0007669"/>
    <property type="project" value="TreeGrafter"/>
</dbReference>
<dbReference type="PANTHER" id="PTHR11941:SF54">
    <property type="entry name" value="ENOYL-COA HYDRATASE, MITOCHONDRIAL"/>
    <property type="match status" value="1"/>
</dbReference>
<dbReference type="GO" id="GO:0016829">
    <property type="term" value="F:lyase activity"/>
    <property type="evidence" value="ECO:0007669"/>
    <property type="project" value="UniProtKB-KW"/>
</dbReference>
<keyword evidence="4" id="KW-0413">Isomerase</keyword>
<dbReference type="Pfam" id="PF00378">
    <property type="entry name" value="ECH_1"/>
    <property type="match status" value="1"/>
</dbReference>
<comment type="similarity">
    <text evidence="1 3">Belongs to the enoyl-CoA hydratase/isomerase family.</text>
</comment>
<organism evidence="4 5">
    <name type="scientific">Rhizobium fredii</name>
    <name type="common">Sinorhizobium fredii</name>
    <dbReference type="NCBI Taxonomy" id="380"/>
    <lineage>
        <taxon>Bacteria</taxon>
        <taxon>Pseudomonadati</taxon>
        <taxon>Pseudomonadota</taxon>
        <taxon>Alphaproteobacteria</taxon>
        <taxon>Hyphomicrobiales</taxon>
        <taxon>Rhizobiaceae</taxon>
        <taxon>Sinorhizobium/Ensifer group</taxon>
        <taxon>Sinorhizobium</taxon>
    </lineage>
</organism>
<dbReference type="InterPro" id="IPR029045">
    <property type="entry name" value="ClpP/crotonase-like_dom_sf"/>
</dbReference>
<keyword evidence="2" id="KW-0456">Lyase</keyword>
<comment type="caution">
    <text evidence="4">The sequence shown here is derived from an EMBL/GenBank/DDBJ whole genome shotgun (WGS) entry which is preliminary data.</text>
</comment>
<evidence type="ECO:0000256" key="2">
    <source>
        <dbReference type="ARBA" id="ARBA00023239"/>
    </source>
</evidence>
<dbReference type="AlphaFoldDB" id="A0A844AAW6"/>
<evidence type="ECO:0000313" key="5">
    <source>
        <dbReference type="Proteomes" id="UP000466694"/>
    </source>
</evidence>
<dbReference type="GO" id="GO:0016853">
    <property type="term" value="F:isomerase activity"/>
    <property type="evidence" value="ECO:0007669"/>
    <property type="project" value="UniProtKB-KW"/>
</dbReference>
<dbReference type="InterPro" id="IPR001753">
    <property type="entry name" value="Enoyl-CoA_hydra/iso"/>
</dbReference>
<dbReference type="PANTHER" id="PTHR11941">
    <property type="entry name" value="ENOYL-COA HYDRATASE-RELATED"/>
    <property type="match status" value="1"/>
</dbReference>
<proteinExistence type="inferred from homology"/>
<dbReference type="PROSITE" id="PS00166">
    <property type="entry name" value="ENOYL_COA_HYDRATASE"/>
    <property type="match status" value="1"/>
</dbReference>
<gene>
    <name evidence="4" type="ORF">GHK48_15590</name>
</gene>
<dbReference type="Gene3D" id="1.10.12.10">
    <property type="entry name" value="Lyase 2-enoyl-coa Hydratase, Chain A, domain 2"/>
    <property type="match status" value="1"/>
</dbReference>
<name>A0A844AAW6_RHIFR</name>
<evidence type="ECO:0000256" key="3">
    <source>
        <dbReference type="RuleBase" id="RU003707"/>
    </source>
</evidence>
<dbReference type="RefSeq" id="WP_037437329.1">
    <property type="nucleotide sequence ID" value="NZ_BJNI01000085.1"/>
</dbReference>
<sequence>MTIVTTINGAVATIRIDRPEKLNALDVAHLRELRSALKQASDNNAVRVLVLTGTGRAFCVGADLTASRDNERSLAAAFGLPLAEAADQGLYIRLFDLETLEIRKPLIAAVNGFCLGGGLELALQCDFIIATEGSSFGLPEVVVSSLPGGGGVPSLLDAVPKGVARRMLLTGERIDAKRAYQIGLVTDLCADGELETLIENIATTVAGNGPIAVQLVKMIASQSANMSKAQAFQLSELAWGVLRDTEDRREGRLAFSEKRQPIYVGR</sequence>